<evidence type="ECO:0000259" key="1">
    <source>
        <dbReference type="Pfam" id="PF04471"/>
    </source>
</evidence>
<dbReference type="Proteomes" id="UP001199322">
    <property type="component" value="Unassembled WGS sequence"/>
</dbReference>
<dbReference type="Pfam" id="PF04471">
    <property type="entry name" value="Mrr_cat"/>
    <property type="match status" value="1"/>
</dbReference>
<dbReference type="EMBL" id="QGBI01000023">
    <property type="protein sequence ID" value="MBX3892317.1"/>
    <property type="molecule type" value="Genomic_DNA"/>
</dbReference>
<sequence>MPADQNPPAKQFPRNERVPVARAVATTIEHATAAQVKALAEPFKGTSVGQRFFGPGWIGEDGVACIVFIAQDRDTIQRLRRQRTCVAIGWRWNNTPSMVFSFTLMTEGKNPHPHTRWMRPSADPVVAAIRQRGRFRMIAVSPEGYQTVWFEAQLHSGFGETAPSLQGMEQQWQHPVPGLQGSREGQRFDPFERERKADTTDAAPAIPLWAEPASDVWSELNYDGPWAGDLNATDKARVAWGRQVYRNRRLAAGFVRGIAERQAYDRVPPVVTEEGNWLGEGIIAEQGRVLVARAPLIGRWLAALAGPAPDAEAAYRACVEVLHDTYALFCLLDKLIPLLNDAGDQMLSEAARWTFEAALLDDKITQGGTHRPWFANTGQHGLELRSAPFNLEASLSDIEEMWRSGLDMLDLIDAGQRLGPNDFPVPLSDVCEAMRGVALDGTEDEAEATIQAMLREAQEARQWTIPWGARVEVAFGPFVAVRIFENQGEFACQFLDAAQRYHHVAIGIASDPPRATGGRLIRPRDDDGEVTWNTDAELSLQLIAAAIIRDFLVVEERESLFGTRTTTRRSRGRDLTTVVYLPRVRYSRPNLRQATQHAHESGRAPHAVTQHLRRAATTSATQRFLAQRYGMHLPEGFTFVRPHTRGAMAEAERVRVYRSRSASRMIYEEVSTAPEGARPAWFEFERDCMQLLRERGLRVIHQAASRDGDGGVDLYAVDESGQSWIVQCKCWAAHRSVGPEIVRELHGAIAFADRGSSGTSKGIVITTSRFTSGAAEVGREFGFELIDGQQFAQWRQNRH</sequence>
<keyword evidence="3" id="KW-0255">Endonuclease</keyword>
<dbReference type="OMA" id="PHERGHA"/>
<dbReference type="PANTHER" id="PTHR30015">
    <property type="entry name" value="MRR RESTRICTION SYSTEM PROTEIN"/>
    <property type="match status" value="1"/>
</dbReference>
<feature type="domain" description="Restriction endonuclease type IV Mrr" evidence="1">
    <location>
        <begin position="681"/>
        <end position="794"/>
    </location>
</feature>
<dbReference type="InterPro" id="IPR007560">
    <property type="entry name" value="Restrct_endonuc_IV_Mrr"/>
</dbReference>
<evidence type="ECO:0000313" key="5">
    <source>
        <dbReference type="Proteomes" id="UP001199322"/>
    </source>
</evidence>
<evidence type="ECO:0000313" key="3">
    <source>
        <dbReference type="EMBL" id="MBX3892317.1"/>
    </source>
</evidence>
<dbReference type="GO" id="GO:0009307">
    <property type="term" value="P:DNA restriction-modification system"/>
    <property type="evidence" value="ECO:0007669"/>
    <property type="project" value="InterPro"/>
</dbReference>
<keyword evidence="3" id="KW-0540">Nuclease</keyword>
<reference evidence="3" key="1">
    <citation type="submission" date="2018-06" db="EMBL/GenBank/DDBJ databases">
        <authorList>
            <person name="O'Rourke A."/>
        </authorList>
    </citation>
    <scope>NUCLEOTIDE SEQUENCE</scope>
    <source>
        <strain evidence="3">132550021-3</strain>
    </source>
</reference>
<dbReference type="GO" id="GO:0015666">
    <property type="term" value="F:restriction endodeoxyribonuclease activity"/>
    <property type="evidence" value="ECO:0007669"/>
    <property type="project" value="TreeGrafter"/>
</dbReference>
<dbReference type="InterPro" id="IPR052906">
    <property type="entry name" value="Type_IV_Methyl-Rstrct_Enzyme"/>
</dbReference>
<protein>
    <submittedName>
        <fullName evidence="3">Restriction endonuclease</fullName>
    </submittedName>
</protein>
<dbReference type="RefSeq" id="WP_004635269.1">
    <property type="nucleotide sequence ID" value="NZ_CATWFT010000027.1"/>
</dbReference>
<dbReference type="Gene3D" id="3.40.1350.10">
    <property type="match status" value="1"/>
</dbReference>
<dbReference type="AlphaFoldDB" id="A0A1C0XCW2"/>
<dbReference type="EMBL" id="CATWFT010000027">
    <property type="protein sequence ID" value="CAJ0732370.1"/>
    <property type="molecule type" value="Genomic_DNA"/>
</dbReference>
<proteinExistence type="predicted"/>
<dbReference type="PANTHER" id="PTHR30015:SF7">
    <property type="entry name" value="TYPE IV METHYL-DIRECTED RESTRICTION ENZYME ECOKMRR"/>
    <property type="match status" value="1"/>
</dbReference>
<name>A0A1C0XCW2_RALPI</name>
<dbReference type="InterPro" id="IPR011335">
    <property type="entry name" value="Restrct_endonuc-II-like"/>
</dbReference>
<dbReference type="Proteomes" id="UP001189303">
    <property type="component" value="Unassembled WGS sequence"/>
</dbReference>
<gene>
    <name evidence="3" type="ORF">DEE74_20840</name>
    <name evidence="2" type="ORF">R38712_04991</name>
</gene>
<keyword evidence="3" id="KW-0378">Hydrolase</keyword>
<accession>A0A1C0XCW2</accession>
<evidence type="ECO:0000313" key="4">
    <source>
        <dbReference type="Proteomes" id="UP001189303"/>
    </source>
</evidence>
<organism evidence="3 5">
    <name type="scientific">Ralstonia pickettii</name>
    <name type="common">Burkholderia pickettii</name>
    <dbReference type="NCBI Taxonomy" id="329"/>
    <lineage>
        <taxon>Bacteria</taxon>
        <taxon>Pseudomonadati</taxon>
        <taxon>Pseudomonadota</taxon>
        <taxon>Betaproteobacteria</taxon>
        <taxon>Burkholderiales</taxon>
        <taxon>Burkholderiaceae</taxon>
        <taxon>Ralstonia</taxon>
    </lineage>
</organism>
<dbReference type="GO" id="GO:0003677">
    <property type="term" value="F:DNA binding"/>
    <property type="evidence" value="ECO:0007669"/>
    <property type="project" value="InterPro"/>
</dbReference>
<keyword evidence="4" id="KW-1185">Reference proteome</keyword>
<dbReference type="SUPFAM" id="SSF52980">
    <property type="entry name" value="Restriction endonuclease-like"/>
    <property type="match status" value="1"/>
</dbReference>
<reference evidence="2 4" key="2">
    <citation type="submission" date="2023-07" db="EMBL/GenBank/DDBJ databases">
        <authorList>
            <person name="Peeters C."/>
        </authorList>
    </citation>
    <scope>NUCLEOTIDE SEQUENCE [LARGE SCALE GENOMIC DNA]</scope>
    <source>
        <strain evidence="2 4">R-38712</strain>
    </source>
</reference>
<comment type="caution">
    <text evidence="3">The sequence shown here is derived from an EMBL/GenBank/DDBJ whole genome shotgun (WGS) entry which is preliminary data.</text>
</comment>
<dbReference type="InterPro" id="IPR011856">
    <property type="entry name" value="tRNA_endonuc-like_dom_sf"/>
</dbReference>
<evidence type="ECO:0000313" key="2">
    <source>
        <dbReference type="EMBL" id="CAJ0732370.1"/>
    </source>
</evidence>